<dbReference type="EMBL" id="MU277210">
    <property type="protein sequence ID" value="KAI0061810.1"/>
    <property type="molecule type" value="Genomic_DNA"/>
</dbReference>
<keyword evidence="2" id="KW-1185">Reference proteome</keyword>
<protein>
    <submittedName>
        <fullName evidence="1">Uncharacterized protein</fullName>
    </submittedName>
</protein>
<sequence>MNPMHSRWKARLENMILAGSFTRDDAAKAMEGYMKITKIDAAAVPCANCSKHDQTAHHGNARTSLCDACASGALRRCSRCQGVSYCSKECQKAHWTKHKMTCAKIVDVRTQKLTELGELENCDRGFRRWCDEQLAHELYHAVKELVGHPSVTRAMPCSLQKSTITRQPDPCLNSSSSASDVSISS</sequence>
<dbReference type="Proteomes" id="UP000814140">
    <property type="component" value="Unassembled WGS sequence"/>
</dbReference>
<evidence type="ECO:0000313" key="1">
    <source>
        <dbReference type="EMBL" id="KAI0061810.1"/>
    </source>
</evidence>
<reference evidence="1" key="1">
    <citation type="submission" date="2021-03" db="EMBL/GenBank/DDBJ databases">
        <authorList>
            <consortium name="DOE Joint Genome Institute"/>
            <person name="Ahrendt S."/>
            <person name="Looney B.P."/>
            <person name="Miyauchi S."/>
            <person name="Morin E."/>
            <person name="Drula E."/>
            <person name="Courty P.E."/>
            <person name="Chicoki N."/>
            <person name="Fauchery L."/>
            <person name="Kohler A."/>
            <person name="Kuo A."/>
            <person name="Labutti K."/>
            <person name="Pangilinan J."/>
            <person name="Lipzen A."/>
            <person name="Riley R."/>
            <person name="Andreopoulos W."/>
            <person name="He G."/>
            <person name="Johnson J."/>
            <person name="Barry K.W."/>
            <person name="Grigoriev I.V."/>
            <person name="Nagy L."/>
            <person name="Hibbett D."/>
            <person name="Henrissat B."/>
            <person name="Matheny P.B."/>
            <person name="Labbe J."/>
            <person name="Martin F."/>
        </authorList>
    </citation>
    <scope>NUCLEOTIDE SEQUENCE</scope>
    <source>
        <strain evidence="1">HHB10654</strain>
    </source>
</reference>
<name>A0ACB8T054_9AGAM</name>
<evidence type="ECO:0000313" key="2">
    <source>
        <dbReference type="Proteomes" id="UP000814140"/>
    </source>
</evidence>
<proteinExistence type="predicted"/>
<comment type="caution">
    <text evidence="1">The sequence shown here is derived from an EMBL/GenBank/DDBJ whole genome shotgun (WGS) entry which is preliminary data.</text>
</comment>
<reference evidence="1" key="2">
    <citation type="journal article" date="2022" name="New Phytol.">
        <title>Evolutionary transition to the ectomycorrhizal habit in the genomes of a hyperdiverse lineage of mushroom-forming fungi.</title>
        <authorList>
            <person name="Looney B."/>
            <person name="Miyauchi S."/>
            <person name="Morin E."/>
            <person name="Drula E."/>
            <person name="Courty P.E."/>
            <person name="Kohler A."/>
            <person name="Kuo A."/>
            <person name="LaButti K."/>
            <person name="Pangilinan J."/>
            <person name="Lipzen A."/>
            <person name="Riley R."/>
            <person name="Andreopoulos W."/>
            <person name="He G."/>
            <person name="Johnson J."/>
            <person name="Nolan M."/>
            <person name="Tritt A."/>
            <person name="Barry K.W."/>
            <person name="Grigoriev I.V."/>
            <person name="Nagy L.G."/>
            <person name="Hibbett D."/>
            <person name="Henrissat B."/>
            <person name="Matheny P.B."/>
            <person name="Labbe J."/>
            <person name="Martin F.M."/>
        </authorList>
    </citation>
    <scope>NUCLEOTIDE SEQUENCE</scope>
    <source>
        <strain evidence="1">HHB10654</strain>
    </source>
</reference>
<accession>A0ACB8T054</accession>
<organism evidence="1 2">
    <name type="scientific">Artomyces pyxidatus</name>
    <dbReference type="NCBI Taxonomy" id="48021"/>
    <lineage>
        <taxon>Eukaryota</taxon>
        <taxon>Fungi</taxon>
        <taxon>Dikarya</taxon>
        <taxon>Basidiomycota</taxon>
        <taxon>Agaricomycotina</taxon>
        <taxon>Agaricomycetes</taxon>
        <taxon>Russulales</taxon>
        <taxon>Auriscalpiaceae</taxon>
        <taxon>Artomyces</taxon>
    </lineage>
</organism>
<gene>
    <name evidence="1" type="ORF">BV25DRAFT_705664</name>
</gene>